<accession>A0ABS1X399</accession>
<proteinExistence type="predicted"/>
<evidence type="ECO:0000313" key="2">
    <source>
        <dbReference type="Proteomes" id="UP000661077"/>
    </source>
</evidence>
<gene>
    <name evidence="1" type="ORF">JM946_23405</name>
</gene>
<dbReference type="InterPro" id="IPR036249">
    <property type="entry name" value="Thioredoxin-like_sf"/>
</dbReference>
<keyword evidence="2" id="KW-1185">Reference proteome</keyword>
<sequence>MKNNRIVSRDEWLAARKQLLQKEKELTYLRDRLSAERRRLPWVRIDKPYVFEGSQGRRALAELFDGYSQLMTYHFMLGPGWKEGCPSCSFLADHIDSAMIHLKQRDVKVMAVSRAPYAQIAPFRRRMGWQFDWVSSHGSDFNYDFQASHTPEEVANNTATYNYGLLEYPTEESHGISVFYKDAAGEVFHTYSSYARGVEQLANTYNFLDIAPRGRDEDEFEFPMAWVRHHDRYEESSAPANVPHEETV</sequence>
<reference evidence="1 2" key="1">
    <citation type="journal article" date="2021" name="Int. J. Syst. Evol. Microbiol.">
        <title>Steroidobacter gossypii sp. nov., isolated from soil of cotton cropping field.</title>
        <authorList>
            <person name="Huang R."/>
            <person name="Yang S."/>
            <person name="Zhen C."/>
            <person name="Liu W."/>
        </authorList>
    </citation>
    <scope>NUCLEOTIDE SEQUENCE [LARGE SCALE GENOMIC DNA]</scope>
    <source>
        <strain evidence="1 2">S1-65</strain>
    </source>
</reference>
<dbReference type="Proteomes" id="UP000661077">
    <property type="component" value="Unassembled WGS sequence"/>
</dbReference>
<organism evidence="1 2">
    <name type="scientific">Steroidobacter gossypii</name>
    <dbReference type="NCBI Taxonomy" id="2805490"/>
    <lineage>
        <taxon>Bacteria</taxon>
        <taxon>Pseudomonadati</taxon>
        <taxon>Pseudomonadota</taxon>
        <taxon>Gammaproteobacteria</taxon>
        <taxon>Steroidobacterales</taxon>
        <taxon>Steroidobacteraceae</taxon>
        <taxon>Steroidobacter</taxon>
    </lineage>
</organism>
<dbReference type="SUPFAM" id="SSF52833">
    <property type="entry name" value="Thioredoxin-like"/>
    <property type="match status" value="1"/>
</dbReference>
<dbReference type="RefSeq" id="WP_203169796.1">
    <property type="nucleotide sequence ID" value="NZ_JAEVLS010000005.1"/>
</dbReference>
<name>A0ABS1X399_9GAMM</name>
<dbReference type="InterPro" id="IPR010296">
    <property type="entry name" value="DUF899_thioredox"/>
</dbReference>
<comment type="caution">
    <text evidence="1">The sequence shown here is derived from an EMBL/GenBank/DDBJ whole genome shotgun (WGS) entry which is preliminary data.</text>
</comment>
<evidence type="ECO:0000313" key="1">
    <source>
        <dbReference type="EMBL" id="MBM0107702.1"/>
    </source>
</evidence>
<dbReference type="EMBL" id="JAEVLS010000005">
    <property type="protein sequence ID" value="MBM0107702.1"/>
    <property type="molecule type" value="Genomic_DNA"/>
</dbReference>
<protein>
    <submittedName>
        <fullName evidence="1">DUF899 domain-containing protein</fullName>
    </submittedName>
</protein>
<dbReference type="Pfam" id="PF05988">
    <property type="entry name" value="DUF899"/>
    <property type="match status" value="1"/>
</dbReference>